<evidence type="ECO:0000313" key="3">
    <source>
        <dbReference type="Proteomes" id="UP001597337"/>
    </source>
</evidence>
<dbReference type="SUPFAM" id="SSF51126">
    <property type="entry name" value="Pectin lyase-like"/>
    <property type="match status" value="1"/>
</dbReference>
<dbReference type="Proteomes" id="UP001597337">
    <property type="component" value="Unassembled WGS sequence"/>
</dbReference>
<dbReference type="Gene3D" id="2.160.20.10">
    <property type="entry name" value="Single-stranded right-handed beta-helix, Pectin lyase-like"/>
    <property type="match status" value="1"/>
</dbReference>
<dbReference type="InterPro" id="IPR012334">
    <property type="entry name" value="Pectin_lyas_fold"/>
</dbReference>
<sequence>MNKRIDGEQNWLTQLFVSLSILRNRKSHKKTRPAYKRKLLAAWTMSILCLGASVAANAATKYVRPKAGGPYGSGNGSSYSNAFSGFAAISVNSGDTLKVCGSFNSADASTSSFLFLFGVSGSEGNPTVVDGDCSEEGDLAQASLNASGRQFGIYIDKGSSYITIKNMEVFGVDSEPLYNRFLLRLGSTGTQEEVSNITVSKIKLHDAAHLNDKTEADGIWGACNNCLIDGNEIYNIPADGIWLGKAENTEISNNYVHHVATNGLVTGDCTQVARAPNLYVHNNIFDHSNTEAKQALIVSVESPNARIMNNQLLMSTAQDQTHGISMTANIQSDEAIISGNYISGGWTALAVSGNNVQINNNIIINPYGNAVISADNSSGQYFYNNTVDCGGAPGVIGFNLSGKEYSRAFKNNIITRCQAAVSKGGTASKLIFEDNLLFKNTDNDLYFTMSESNIVADPKALNASGSYSNPKDYTLLAGSPAINAGADVGLKSDYLGNAIIDTPDIGAFEYKGASIQPPELRVKTSASE</sequence>
<dbReference type="Pfam" id="PF13229">
    <property type="entry name" value="Beta_helix"/>
    <property type="match status" value="1"/>
</dbReference>
<evidence type="ECO:0000259" key="1">
    <source>
        <dbReference type="Pfam" id="PF13229"/>
    </source>
</evidence>
<dbReference type="NCBIfam" id="NF041518">
    <property type="entry name" value="choice_anch_Q"/>
    <property type="match status" value="1"/>
</dbReference>
<evidence type="ECO:0000313" key="2">
    <source>
        <dbReference type="EMBL" id="MFD2111278.1"/>
    </source>
</evidence>
<dbReference type="InterPro" id="IPR006626">
    <property type="entry name" value="PbH1"/>
</dbReference>
<dbReference type="InterPro" id="IPR022441">
    <property type="entry name" value="Para_beta_helix_rpt-2"/>
</dbReference>
<dbReference type="InterPro" id="IPR059226">
    <property type="entry name" value="Choice_anch_Q_dom"/>
</dbReference>
<organism evidence="2 3">
    <name type="scientific">Thiorhodococcus fuscus</name>
    <dbReference type="NCBI Taxonomy" id="527200"/>
    <lineage>
        <taxon>Bacteria</taxon>
        <taxon>Pseudomonadati</taxon>
        <taxon>Pseudomonadota</taxon>
        <taxon>Gammaproteobacteria</taxon>
        <taxon>Chromatiales</taxon>
        <taxon>Chromatiaceae</taxon>
        <taxon>Thiorhodococcus</taxon>
    </lineage>
</organism>
<dbReference type="NCBIfam" id="TIGR03804">
    <property type="entry name" value="para_beta_helix"/>
    <property type="match status" value="1"/>
</dbReference>
<proteinExistence type="predicted"/>
<accession>A0ABW4Y8G5</accession>
<feature type="domain" description="Right handed beta helix" evidence="1">
    <location>
        <begin position="152"/>
        <end position="311"/>
    </location>
</feature>
<protein>
    <submittedName>
        <fullName evidence="2">Right-handed parallel beta-helix repeat-containing protein</fullName>
    </submittedName>
</protein>
<keyword evidence="3" id="KW-1185">Reference proteome</keyword>
<dbReference type="RefSeq" id="WP_386024303.1">
    <property type="nucleotide sequence ID" value="NZ_JBHUHX010000010.1"/>
</dbReference>
<reference evidence="3" key="1">
    <citation type="journal article" date="2019" name="Int. J. Syst. Evol. Microbiol.">
        <title>The Global Catalogue of Microorganisms (GCM) 10K type strain sequencing project: providing services to taxonomists for standard genome sequencing and annotation.</title>
        <authorList>
            <consortium name="The Broad Institute Genomics Platform"/>
            <consortium name="The Broad Institute Genome Sequencing Center for Infectious Disease"/>
            <person name="Wu L."/>
            <person name="Ma J."/>
        </authorList>
    </citation>
    <scope>NUCLEOTIDE SEQUENCE [LARGE SCALE GENOMIC DNA]</scope>
    <source>
        <strain evidence="3">KACC 12597</strain>
    </source>
</reference>
<dbReference type="EMBL" id="JBHUHX010000010">
    <property type="protein sequence ID" value="MFD2111278.1"/>
    <property type="molecule type" value="Genomic_DNA"/>
</dbReference>
<dbReference type="InterPro" id="IPR039448">
    <property type="entry name" value="Beta_helix"/>
</dbReference>
<name>A0ABW4Y8G5_9GAMM</name>
<dbReference type="SMART" id="SM00710">
    <property type="entry name" value="PbH1"/>
    <property type="match status" value="5"/>
</dbReference>
<dbReference type="InterPro" id="IPR011050">
    <property type="entry name" value="Pectin_lyase_fold/virulence"/>
</dbReference>
<gene>
    <name evidence="2" type="ORF">ACFSJC_05405</name>
</gene>
<comment type="caution">
    <text evidence="2">The sequence shown here is derived from an EMBL/GenBank/DDBJ whole genome shotgun (WGS) entry which is preliminary data.</text>
</comment>